<dbReference type="InterPro" id="IPR050378">
    <property type="entry name" value="Metallo-dep_Hydrolases_sf"/>
</dbReference>
<evidence type="ECO:0000313" key="1">
    <source>
        <dbReference type="EMBL" id="NYF78887.1"/>
    </source>
</evidence>
<name>A0A7Y9PFK9_9BACT</name>
<dbReference type="InterPro" id="IPR011059">
    <property type="entry name" value="Metal-dep_hydrolase_composite"/>
</dbReference>
<keyword evidence="2" id="KW-1185">Reference proteome</keyword>
<dbReference type="RefSeq" id="WP_179488678.1">
    <property type="nucleotide sequence ID" value="NZ_JACCCW010000001.1"/>
</dbReference>
<accession>A0A7Y9PFK9</accession>
<organism evidence="1 2">
    <name type="scientific">Granulicella arctica</name>
    <dbReference type="NCBI Taxonomy" id="940613"/>
    <lineage>
        <taxon>Bacteria</taxon>
        <taxon>Pseudomonadati</taxon>
        <taxon>Acidobacteriota</taxon>
        <taxon>Terriglobia</taxon>
        <taxon>Terriglobales</taxon>
        <taxon>Acidobacteriaceae</taxon>
        <taxon>Granulicella</taxon>
    </lineage>
</organism>
<evidence type="ECO:0000313" key="2">
    <source>
        <dbReference type="Proteomes" id="UP000589520"/>
    </source>
</evidence>
<reference evidence="1 2" key="1">
    <citation type="submission" date="2020-07" db="EMBL/GenBank/DDBJ databases">
        <title>Genomic Encyclopedia of Type Strains, Phase IV (KMG-V): Genome sequencing to study the core and pangenomes of soil and plant-associated prokaryotes.</title>
        <authorList>
            <person name="Whitman W."/>
        </authorList>
    </citation>
    <scope>NUCLEOTIDE SEQUENCE [LARGE SCALE GENOMIC DNA]</scope>
    <source>
        <strain evidence="1 2">X4EP2</strain>
    </source>
</reference>
<dbReference type="GO" id="GO:0005829">
    <property type="term" value="C:cytosol"/>
    <property type="evidence" value="ECO:0007669"/>
    <property type="project" value="TreeGrafter"/>
</dbReference>
<comment type="caution">
    <text evidence="1">The sequence shown here is derived from an EMBL/GenBank/DDBJ whole genome shotgun (WGS) entry which is preliminary data.</text>
</comment>
<sequence length="98" mass="10378">MPSRDLLIRNARVLDGSGSAAMDVAIRQDRICEIGPSPKYSANVAVDAQGHVLASGCIDVHTHDDTSVIRSPAMLPKRSQGAFCLAAKSNQVATTLNF</sequence>
<proteinExistence type="predicted"/>
<dbReference type="Gene3D" id="2.30.40.10">
    <property type="entry name" value="Urease, subunit C, domain 1"/>
    <property type="match status" value="1"/>
</dbReference>
<dbReference type="AlphaFoldDB" id="A0A7Y9PFK9"/>
<protein>
    <submittedName>
        <fullName evidence="1">N-acyl-D-aspartate/D-glutamate deacylase</fullName>
    </submittedName>
</protein>
<dbReference type="EMBL" id="JACCCW010000001">
    <property type="protein sequence ID" value="NYF78887.1"/>
    <property type="molecule type" value="Genomic_DNA"/>
</dbReference>
<dbReference type="Proteomes" id="UP000589520">
    <property type="component" value="Unassembled WGS sequence"/>
</dbReference>
<gene>
    <name evidence="1" type="ORF">HDF17_001174</name>
</gene>
<dbReference type="PANTHER" id="PTHR11647:SF1">
    <property type="entry name" value="COLLAPSIN RESPONSE MEDIATOR PROTEIN"/>
    <property type="match status" value="1"/>
</dbReference>
<dbReference type="GO" id="GO:0016812">
    <property type="term" value="F:hydrolase activity, acting on carbon-nitrogen (but not peptide) bonds, in cyclic amides"/>
    <property type="evidence" value="ECO:0007669"/>
    <property type="project" value="TreeGrafter"/>
</dbReference>
<dbReference type="PANTHER" id="PTHR11647">
    <property type="entry name" value="HYDRANTOINASE/DIHYDROPYRIMIDINASE FAMILY MEMBER"/>
    <property type="match status" value="1"/>
</dbReference>
<dbReference type="SUPFAM" id="SSF51338">
    <property type="entry name" value="Composite domain of metallo-dependent hydrolases"/>
    <property type="match status" value="1"/>
</dbReference>